<organism evidence="4 5">
    <name type="scientific">Flavobacterium ardleyense</name>
    <dbReference type="NCBI Taxonomy" id="2038737"/>
    <lineage>
        <taxon>Bacteria</taxon>
        <taxon>Pseudomonadati</taxon>
        <taxon>Bacteroidota</taxon>
        <taxon>Flavobacteriia</taxon>
        <taxon>Flavobacteriales</taxon>
        <taxon>Flavobacteriaceae</taxon>
        <taxon>Flavobacterium</taxon>
    </lineage>
</organism>
<dbReference type="SUPFAM" id="SSF63825">
    <property type="entry name" value="YWTD domain"/>
    <property type="match status" value="1"/>
</dbReference>
<feature type="domain" description="Secretion system C-terminal sorting" evidence="3">
    <location>
        <begin position="358"/>
        <end position="423"/>
    </location>
</feature>
<dbReference type="InterPro" id="IPR026444">
    <property type="entry name" value="Secre_tail"/>
</dbReference>
<keyword evidence="5" id="KW-1185">Reference proteome</keyword>
<dbReference type="RefSeq" id="WP_379808022.1">
    <property type="nucleotide sequence ID" value="NZ_JBHUOL010000018.1"/>
</dbReference>
<dbReference type="Gene3D" id="2.130.10.10">
    <property type="entry name" value="YVTN repeat-like/Quinoprotein amine dehydrogenase"/>
    <property type="match status" value="1"/>
</dbReference>
<dbReference type="NCBIfam" id="TIGR04183">
    <property type="entry name" value="Por_Secre_tail"/>
    <property type="match status" value="1"/>
</dbReference>
<name>A0ABW5ZAG5_9FLAO</name>
<keyword evidence="1 2" id="KW-0732">Signal</keyword>
<accession>A0ABW5ZAG5</accession>
<dbReference type="Proteomes" id="UP001597549">
    <property type="component" value="Unassembled WGS sequence"/>
</dbReference>
<dbReference type="Pfam" id="PF18962">
    <property type="entry name" value="Por_Secre_tail"/>
    <property type="match status" value="1"/>
</dbReference>
<evidence type="ECO:0000256" key="2">
    <source>
        <dbReference type="SAM" id="SignalP"/>
    </source>
</evidence>
<evidence type="ECO:0000313" key="5">
    <source>
        <dbReference type="Proteomes" id="UP001597549"/>
    </source>
</evidence>
<evidence type="ECO:0000313" key="4">
    <source>
        <dbReference type="EMBL" id="MFD2909476.1"/>
    </source>
</evidence>
<gene>
    <name evidence="4" type="ORF">ACFSX9_12120</name>
</gene>
<reference evidence="5" key="1">
    <citation type="journal article" date="2019" name="Int. J. Syst. Evol. Microbiol.">
        <title>The Global Catalogue of Microorganisms (GCM) 10K type strain sequencing project: providing services to taxonomists for standard genome sequencing and annotation.</title>
        <authorList>
            <consortium name="The Broad Institute Genomics Platform"/>
            <consortium name="The Broad Institute Genome Sequencing Center for Infectious Disease"/>
            <person name="Wu L."/>
            <person name="Ma J."/>
        </authorList>
    </citation>
    <scope>NUCLEOTIDE SEQUENCE [LARGE SCALE GENOMIC DNA]</scope>
    <source>
        <strain evidence="5">KCTC 52644</strain>
    </source>
</reference>
<feature type="chain" id="PRO_5045380170" evidence="2">
    <location>
        <begin position="21"/>
        <end position="425"/>
    </location>
</feature>
<protein>
    <submittedName>
        <fullName evidence="4">T9SS type A sorting domain-containing protein</fullName>
    </submittedName>
</protein>
<comment type="caution">
    <text evidence="4">The sequence shown here is derived from an EMBL/GenBank/DDBJ whole genome shotgun (WGS) entry which is preliminary data.</text>
</comment>
<evidence type="ECO:0000259" key="3">
    <source>
        <dbReference type="Pfam" id="PF18962"/>
    </source>
</evidence>
<proteinExistence type="predicted"/>
<evidence type="ECO:0000256" key="1">
    <source>
        <dbReference type="ARBA" id="ARBA00022729"/>
    </source>
</evidence>
<feature type="signal peptide" evidence="2">
    <location>
        <begin position="1"/>
        <end position="20"/>
    </location>
</feature>
<dbReference type="EMBL" id="JBHUOL010000018">
    <property type="protein sequence ID" value="MFD2909476.1"/>
    <property type="molecule type" value="Genomic_DNA"/>
</dbReference>
<dbReference type="InterPro" id="IPR031815">
    <property type="entry name" value="DUF5074"/>
</dbReference>
<sequence>MTKNYLLSFLFLFSSFFTFAQREFLDGILVLNEGGRSTVSFISETSTVTNNLYGLSNDDGQMGNIGQSLTMHDDIAIIAINGFDKVVIANNKTFVNIATISSGVVNPRYTAVYNNKAYVTCWGSGVNATDDYLAVIDLTTNTLEAPIPMPEGVEKIKEINGKLYIAHQGGYNTGNIVTVYDISAGTTTTISVNDVPTEMIKAGNFLYVLSAGLQPWQTGGPTAASLAKIDLSTDTVLSTVNFDASVTAFHMDTDGTNLYITSNVDIYRYNLTTDTLEATSFITTTATGYSGIYGLNVIDDKIYVADANDYALTGFVYEYNLMGSLLQTYTVGQNPNHIYKSAQSNLGNNTNNLARISVYPNPTTDLFYVNSVNDLKVKIYDLSGKMLKYVNSSKEAIDVSDFSNGLYLIELAGENQKQIIKLIKK</sequence>
<dbReference type="InterPro" id="IPR015943">
    <property type="entry name" value="WD40/YVTN_repeat-like_dom_sf"/>
</dbReference>
<dbReference type="Pfam" id="PF16819">
    <property type="entry name" value="DUF5074"/>
    <property type="match status" value="1"/>
</dbReference>